<gene>
    <name evidence="1" type="ORF">GCM10022288_15820</name>
</gene>
<comment type="caution">
    <text evidence="1">The sequence shown here is derived from an EMBL/GenBank/DDBJ whole genome shotgun (WGS) entry which is preliminary data.</text>
</comment>
<evidence type="ECO:0000313" key="2">
    <source>
        <dbReference type="Proteomes" id="UP001500213"/>
    </source>
</evidence>
<reference evidence="2" key="1">
    <citation type="journal article" date="2019" name="Int. J. Syst. Evol. Microbiol.">
        <title>The Global Catalogue of Microorganisms (GCM) 10K type strain sequencing project: providing services to taxonomists for standard genome sequencing and annotation.</title>
        <authorList>
            <consortium name="The Broad Institute Genomics Platform"/>
            <consortium name="The Broad Institute Genome Sequencing Center for Infectious Disease"/>
            <person name="Wu L."/>
            <person name="Ma J."/>
        </authorList>
    </citation>
    <scope>NUCLEOTIDE SEQUENCE [LARGE SCALE GENOMIC DNA]</scope>
    <source>
        <strain evidence="2">JCM 17593</strain>
    </source>
</reference>
<dbReference type="Proteomes" id="UP001500213">
    <property type="component" value="Unassembled WGS sequence"/>
</dbReference>
<sequence length="136" mass="14513">MPDDVDQLVSDTEDAALRVPFRVTENFKLGPGLDLGPTTGRLDALLKQFAVAHGTRLRRVWVSQAGTRALKLNVLIDANDIVSASHEAEQITDDIKTDLADSGFTVITAGAPLPLGSTPNRPELILQGSSIAREVA</sequence>
<keyword evidence="2" id="KW-1185">Reference proteome</keyword>
<protein>
    <submittedName>
        <fullName evidence="1">Uncharacterized protein</fullName>
    </submittedName>
</protein>
<dbReference type="EMBL" id="BAABBX010000013">
    <property type="protein sequence ID" value="GAA4188869.1"/>
    <property type="molecule type" value="Genomic_DNA"/>
</dbReference>
<name>A0ABP8ASD1_9MICO</name>
<proteinExistence type="predicted"/>
<dbReference type="RefSeq" id="WP_344775616.1">
    <property type="nucleotide sequence ID" value="NZ_BAABBX010000013.1"/>
</dbReference>
<organism evidence="1 2">
    <name type="scientific">Gryllotalpicola kribbensis</name>
    <dbReference type="NCBI Taxonomy" id="993084"/>
    <lineage>
        <taxon>Bacteria</taxon>
        <taxon>Bacillati</taxon>
        <taxon>Actinomycetota</taxon>
        <taxon>Actinomycetes</taxon>
        <taxon>Micrococcales</taxon>
        <taxon>Microbacteriaceae</taxon>
        <taxon>Gryllotalpicola</taxon>
    </lineage>
</organism>
<accession>A0ABP8ASD1</accession>
<evidence type="ECO:0000313" key="1">
    <source>
        <dbReference type="EMBL" id="GAA4188869.1"/>
    </source>
</evidence>